<feature type="compositionally biased region" description="Low complexity" evidence="1">
    <location>
        <begin position="752"/>
        <end position="765"/>
    </location>
</feature>
<gene>
    <name evidence="4" type="primary">LOC101880786</name>
</gene>
<accession>A0A8V5HA35</accession>
<dbReference type="PANTHER" id="PTHR13843">
    <property type="entry name" value="MICROTUBULE-ASSOCIATED PROTEIN"/>
    <property type="match status" value="1"/>
</dbReference>
<evidence type="ECO:0000313" key="4">
    <source>
        <dbReference type="Ensembl" id="ENSMUNP00000028725.1"/>
    </source>
</evidence>
<evidence type="ECO:0000313" key="5">
    <source>
        <dbReference type="Proteomes" id="UP000694405"/>
    </source>
</evidence>
<evidence type="ECO:0000259" key="3">
    <source>
        <dbReference type="Pfam" id="PF25281"/>
    </source>
</evidence>
<dbReference type="Pfam" id="PF23415">
    <property type="entry name" value="MAPB1_N"/>
    <property type="match status" value="1"/>
</dbReference>
<feature type="compositionally biased region" description="Basic and acidic residues" evidence="1">
    <location>
        <begin position="662"/>
        <end position="682"/>
    </location>
</feature>
<feature type="domain" description="Microtubule-associated protein 1B/S N-terminal" evidence="2">
    <location>
        <begin position="2"/>
        <end position="154"/>
    </location>
</feature>
<dbReference type="GO" id="GO:0045202">
    <property type="term" value="C:synapse"/>
    <property type="evidence" value="ECO:0007669"/>
    <property type="project" value="TreeGrafter"/>
</dbReference>
<feature type="compositionally biased region" description="Polar residues" evidence="1">
    <location>
        <begin position="736"/>
        <end position="746"/>
    </location>
</feature>
<keyword evidence="5" id="KW-1185">Reference proteome</keyword>
<dbReference type="GO" id="GO:0008017">
    <property type="term" value="F:microtubule binding"/>
    <property type="evidence" value="ECO:0007669"/>
    <property type="project" value="InterPro"/>
</dbReference>
<dbReference type="SUPFAM" id="SSF56281">
    <property type="entry name" value="Metallo-hydrolase/oxidoreductase"/>
    <property type="match status" value="1"/>
</dbReference>
<dbReference type="InterPro" id="IPR057480">
    <property type="entry name" value="MAP1A/B/S-like_MBL"/>
</dbReference>
<dbReference type="InterPro" id="IPR036866">
    <property type="entry name" value="RibonucZ/Hydroxyglut_hydro"/>
</dbReference>
<protein>
    <recommendedName>
        <fullName evidence="6">Microtubule-associated protein 1A</fullName>
    </recommendedName>
</protein>
<dbReference type="GO" id="GO:0031114">
    <property type="term" value="P:regulation of microtubule depolymerization"/>
    <property type="evidence" value="ECO:0007669"/>
    <property type="project" value="TreeGrafter"/>
</dbReference>
<dbReference type="GO" id="GO:0043025">
    <property type="term" value="C:neuronal cell body"/>
    <property type="evidence" value="ECO:0007669"/>
    <property type="project" value="TreeGrafter"/>
</dbReference>
<feature type="compositionally biased region" description="Polar residues" evidence="1">
    <location>
        <begin position="542"/>
        <end position="554"/>
    </location>
</feature>
<dbReference type="Pfam" id="PF25281">
    <property type="entry name" value="MBL_MAP1B"/>
    <property type="match status" value="1"/>
</dbReference>
<dbReference type="GO" id="GO:0005829">
    <property type="term" value="C:cytosol"/>
    <property type="evidence" value="ECO:0007669"/>
    <property type="project" value="TreeGrafter"/>
</dbReference>
<feature type="region of interest" description="Disordered" evidence="1">
    <location>
        <begin position="660"/>
        <end position="687"/>
    </location>
</feature>
<reference evidence="4" key="3">
    <citation type="submission" date="2025-09" db="UniProtKB">
        <authorList>
            <consortium name="Ensembl"/>
        </authorList>
    </citation>
    <scope>IDENTIFICATION</scope>
</reference>
<feature type="region of interest" description="Disordered" evidence="1">
    <location>
        <begin position="516"/>
        <end position="626"/>
    </location>
</feature>
<feature type="region of interest" description="Disordered" evidence="1">
    <location>
        <begin position="701"/>
        <end position="896"/>
    </location>
</feature>
<dbReference type="GO" id="GO:0000226">
    <property type="term" value="P:microtubule cytoskeleton organization"/>
    <property type="evidence" value="ECO:0007669"/>
    <property type="project" value="InterPro"/>
</dbReference>
<dbReference type="GO" id="GO:0016358">
    <property type="term" value="P:dendrite development"/>
    <property type="evidence" value="ECO:0007669"/>
    <property type="project" value="TreeGrafter"/>
</dbReference>
<feature type="compositionally biased region" description="Basic and acidic residues" evidence="1">
    <location>
        <begin position="591"/>
        <end position="604"/>
    </location>
</feature>
<feature type="compositionally biased region" description="Basic and acidic residues" evidence="1">
    <location>
        <begin position="867"/>
        <end position="888"/>
    </location>
</feature>
<dbReference type="InterPro" id="IPR056617">
    <property type="entry name" value="MAP1B/S_N"/>
</dbReference>
<dbReference type="InterPro" id="IPR026074">
    <property type="entry name" value="MAP1"/>
</dbReference>
<organism evidence="4 5">
    <name type="scientific">Melopsittacus undulatus</name>
    <name type="common">Budgerigar</name>
    <name type="synonym">Psittacus undulatus</name>
    <dbReference type="NCBI Taxonomy" id="13146"/>
    <lineage>
        <taxon>Eukaryota</taxon>
        <taxon>Metazoa</taxon>
        <taxon>Chordata</taxon>
        <taxon>Craniata</taxon>
        <taxon>Vertebrata</taxon>
        <taxon>Euteleostomi</taxon>
        <taxon>Archelosauria</taxon>
        <taxon>Archosauria</taxon>
        <taxon>Dinosauria</taxon>
        <taxon>Saurischia</taxon>
        <taxon>Theropoda</taxon>
        <taxon>Coelurosauria</taxon>
        <taxon>Aves</taxon>
        <taxon>Neognathae</taxon>
        <taxon>Neoaves</taxon>
        <taxon>Telluraves</taxon>
        <taxon>Australaves</taxon>
        <taxon>Psittaciformes</taxon>
        <taxon>Psittaculidae</taxon>
        <taxon>Melopsittacus</taxon>
    </lineage>
</organism>
<feature type="compositionally biased region" description="Basic and acidic residues" evidence="1">
    <location>
        <begin position="821"/>
        <end position="835"/>
    </location>
</feature>
<dbReference type="GO" id="GO:0005874">
    <property type="term" value="C:microtubule"/>
    <property type="evidence" value="ECO:0007669"/>
    <property type="project" value="InterPro"/>
</dbReference>
<evidence type="ECO:0000256" key="1">
    <source>
        <dbReference type="SAM" id="MobiDB-lite"/>
    </source>
</evidence>
<dbReference type="GO" id="GO:0005875">
    <property type="term" value="C:microtubule associated complex"/>
    <property type="evidence" value="ECO:0007669"/>
    <property type="project" value="TreeGrafter"/>
</dbReference>
<proteinExistence type="predicted"/>
<feature type="compositionally biased region" description="Polar residues" evidence="1">
    <location>
        <begin position="516"/>
        <end position="531"/>
    </location>
</feature>
<evidence type="ECO:0008006" key="6">
    <source>
        <dbReference type="Google" id="ProtNLM"/>
    </source>
</evidence>
<feature type="region of interest" description="Disordered" evidence="1">
    <location>
        <begin position="425"/>
        <end position="454"/>
    </location>
</feature>
<feature type="domain" description="Microtubule-associated protein 1A/B/S-like MBL-like" evidence="3">
    <location>
        <begin position="159"/>
        <end position="353"/>
    </location>
</feature>
<dbReference type="Proteomes" id="UP000694405">
    <property type="component" value="Chromosome 9"/>
</dbReference>
<reference evidence="4" key="2">
    <citation type="submission" date="2025-08" db="UniProtKB">
        <authorList>
            <consortium name="Ensembl"/>
        </authorList>
    </citation>
    <scope>IDENTIFICATION</scope>
</reference>
<sequence>MRLFVTRHLAQFSSEVKGQRTLHHRSDTLETVILVNPNVDSIVSEVRSLVCDSSAHKLLIFCGQSSDQEGDLILQTGTFTYQKFAEILSDPEVSVSSKTEAEQPASLTVSCLGEGDWSNLGHPRFQDIINLKLNPDPVLPEMDGVSEFAEYVSETVDVPSPFDLLEPPTSGGFLKLSKPCCYIFPGGRGDSALFAVNGFNILVDGGSDRKSCFWKLVRHLDRIDSILLTHIGADNLPGINGLLQRKVAEQEEEQSQGSTNYSDWMKNLISPELGVVFFNVPEKLKMPESSMKVKRSIEEACLTLQYLSRLGIKAEPLYRVVSSTIEPITLFHKMGVGKLDMYILNPVKDKGEISVPYLTSITALVVWLPASPTEKIVRVLFPGNAPQNKILEGLEKLKHLDFLRYPVATQKDITSGIPPAVLKQTKIKQRTDSKESLKSSPKPSVTKQAKKEEAVEEGIKEVKPEVIKDAKIEKKVKEHSEKVLEKPVKHEKIKTETSDALKAEKRKLLSSFATSVAEDQSVASITAPQTEETGKSSLLLDTGNSMPSSRTEATQGLDYVPSAGTISPTSSLEEDKYFKSPPPEDFQALAEGERKLEAQKKDLHEEAEDEEEEDGTPNIEMPEKLRGHYSAPMFAHQGCPDHVLIDAPMQVIFQPFFPDVQRGGKTEDHGDASHEMEPHLRGSSECGQKFSSCEYKHRKGELSPSFINPSPHELSEDSDLSQEDGHPSVQGRPPHTGSSPMQSATVEETPPTSVSDSGTSQSDSDVPPETEESVGNAHHTSSRSSHDPQPVPMVDPHPHPPHPDVCMVDPEMLVNEQSMSRTDKISKKDIKEKNKGVRKPLSKPKSSSPARKIDVKGKRSPTPVKQPLDKPQKPVTAKKERDGGEKPKAPALSPCSSLPVPMGPPVYVDLAYIPNHCSGKNTDPEFFKRVRASYYVVSGNDAANGEPSRAVLDALLEGKSQWGENLQVTLIPTHDTEVTREWYQQTHEKQQELNIMVLASSSTVVMQDESFPACKIEF</sequence>
<dbReference type="AlphaFoldDB" id="A0A8V5HA35"/>
<dbReference type="GO" id="GO:0003779">
    <property type="term" value="F:actin binding"/>
    <property type="evidence" value="ECO:0007669"/>
    <property type="project" value="TreeGrafter"/>
</dbReference>
<dbReference type="GO" id="GO:0007409">
    <property type="term" value="P:axonogenesis"/>
    <property type="evidence" value="ECO:0007669"/>
    <property type="project" value="TreeGrafter"/>
</dbReference>
<feature type="compositionally biased region" description="Acidic residues" evidence="1">
    <location>
        <begin position="605"/>
        <end position="615"/>
    </location>
</feature>
<evidence type="ECO:0000259" key="2">
    <source>
        <dbReference type="Pfam" id="PF23415"/>
    </source>
</evidence>
<reference evidence="4" key="1">
    <citation type="submission" date="2020-03" db="EMBL/GenBank/DDBJ databases">
        <title>Melopsittacus undulatus (budgerigar) genome, bMelUnd1, maternal haplotype with Z.</title>
        <authorList>
            <person name="Gedman G."/>
            <person name="Mountcastle J."/>
            <person name="Haase B."/>
            <person name="Formenti G."/>
            <person name="Wright T."/>
            <person name="Apodaca J."/>
            <person name="Pelan S."/>
            <person name="Chow W."/>
            <person name="Rhie A."/>
            <person name="Howe K."/>
            <person name="Fedrigo O."/>
            <person name="Jarvis E.D."/>
        </authorList>
    </citation>
    <scope>NUCLEOTIDE SEQUENCE [LARGE SCALE GENOMIC DNA]</scope>
</reference>
<dbReference type="GO" id="GO:0030425">
    <property type="term" value="C:dendrite"/>
    <property type="evidence" value="ECO:0007669"/>
    <property type="project" value="TreeGrafter"/>
</dbReference>
<name>A0A8V5HA35_MELUD</name>
<dbReference type="Ensembl" id="ENSMUNT00000030402.1">
    <property type="protein sequence ID" value="ENSMUNP00000028725.1"/>
    <property type="gene ID" value="ENSMUNG00000009059.2"/>
</dbReference>
<dbReference type="PANTHER" id="PTHR13843:SF6">
    <property type="entry name" value="MICROTUBULE-ASSOCIATED PROTEIN 1A"/>
    <property type="match status" value="1"/>
</dbReference>